<feature type="domain" description="GCF C-terminal" evidence="5">
    <location>
        <begin position="651"/>
        <end position="853"/>
    </location>
</feature>
<dbReference type="InterPro" id="IPR028211">
    <property type="entry name" value="Ntr2"/>
</dbReference>
<feature type="region of interest" description="Disordered" evidence="4">
    <location>
        <begin position="313"/>
        <end position="363"/>
    </location>
</feature>
<feature type="region of interest" description="Disordered" evidence="4">
    <location>
        <begin position="266"/>
        <end position="288"/>
    </location>
</feature>
<dbReference type="OrthoDB" id="429427at2759"/>
<feature type="compositionally biased region" description="Basic and acidic residues" evidence="4">
    <location>
        <begin position="266"/>
        <end position="281"/>
    </location>
</feature>
<dbReference type="AlphaFoldDB" id="A0A9D4U642"/>
<sequence length="955" mass="105032">MMKTKNFRRRVDDDGDGEDATQVKPASLHSAKISGKKDKGAAKKPSGPKLLSFAEDEDGSEAISKPVSIKKEKPSLVNFDTDDDSFKPKKKASGFGASQASGPKLSTSKDKPAVHSNFQPQAGEYTKEKLLELQKNTIRLGGAKPPLQENKPLEPVIVLKGQMKPAVSATVEIQTLVTDREVLGANDGKLVASRVKDVSYRVKLDTDDAENRLGLMGIGAGAEGGGVTHIPDAAAIAAAKAKRERLRQAQALPDYIPVGNSDILELRGKPRDAATSERDDSSTDDEGEMQTRIAMMGELPSEKVKAGVFESMEDKIEDRTLPGQKEDDEEDEERRWEEEQLRKGFGKRVDDSSTWPGTTPSVPRQEVLHTESYFSGGLATAPLPSSAWGFSGHNMESMTISQRAEAALSTLYDTLRRTRDTHDWTKAELQKTEDNLSSSLLNISTLENSLTTTGDKYVYMQKLRDYIAVLCDFLKSKAPLIEELEEHMQRLHEERATAISERRLADNADETVEVEAAVNAAVLALNKGASASTAATAAATAASNALAARDGSNLATQVDEFGRDVNLQKRMELKKRAQAREWRRACAAKRRVESAVSNLVDTFNGLQVEGEATSDESESEERAFRSGCADILETADRVFGDAAEEYSQLAIVKEKLESWKRLYSSAYRDAYVSLSAPALFAPYVRLELLKWDPLYGDVDFDSMKWHSFLFDYGMPANGIDVSPDDADVDLVPKLVEKVVLPVLHHEIAHCWDILSSRSTSNAVAAVKVVLNYVPPSSDALQDLLAAVRSLLLKAVEDTEVPSWNHQVMSIVPQAARIAAYRFGTSVRLLKHVSYWKDVLATPLLERLALEDLLCGKILPHLRNLILSPYDAISRTERVVSALSGVWIGPNVATRPKLQPLADFLTSIGRAIEKRKGVSSDDVLGLVRRLIRMLVELSEYDRARALSKTFQLKEAL</sequence>
<comment type="subcellular location">
    <subcellularLocation>
        <location evidence="1">Nucleus</location>
    </subcellularLocation>
</comment>
<feature type="compositionally biased region" description="Polar residues" evidence="4">
    <location>
        <begin position="96"/>
        <end position="106"/>
    </location>
</feature>
<evidence type="ECO:0000256" key="3">
    <source>
        <dbReference type="ARBA" id="ARBA00023242"/>
    </source>
</evidence>
<evidence type="ECO:0000313" key="6">
    <source>
        <dbReference type="EMBL" id="KAI5061785.1"/>
    </source>
</evidence>
<feature type="compositionally biased region" description="Basic and acidic residues" evidence="4">
    <location>
        <begin position="333"/>
        <end position="351"/>
    </location>
</feature>
<proteinExistence type="inferred from homology"/>
<dbReference type="InterPro" id="IPR012890">
    <property type="entry name" value="GCFC2-like"/>
</dbReference>
<dbReference type="InterPro" id="IPR022783">
    <property type="entry name" value="GCFC_dom"/>
</dbReference>
<dbReference type="Pfam" id="PF15458">
    <property type="entry name" value="NTR2"/>
    <property type="match status" value="1"/>
</dbReference>
<keyword evidence="3" id="KW-0539">Nucleus</keyword>
<dbReference type="EMBL" id="JABFUD020000022">
    <property type="protein sequence ID" value="KAI5061785.1"/>
    <property type="molecule type" value="Genomic_DNA"/>
</dbReference>
<organism evidence="6 7">
    <name type="scientific">Adiantum capillus-veneris</name>
    <name type="common">Maidenhair fern</name>
    <dbReference type="NCBI Taxonomy" id="13818"/>
    <lineage>
        <taxon>Eukaryota</taxon>
        <taxon>Viridiplantae</taxon>
        <taxon>Streptophyta</taxon>
        <taxon>Embryophyta</taxon>
        <taxon>Tracheophyta</taxon>
        <taxon>Polypodiopsida</taxon>
        <taxon>Polypodiidae</taxon>
        <taxon>Polypodiales</taxon>
        <taxon>Pteridineae</taxon>
        <taxon>Pteridaceae</taxon>
        <taxon>Vittarioideae</taxon>
        <taxon>Adiantum</taxon>
    </lineage>
</organism>
<feature type="compositionally biased region" description="Polar residues" evidence="4">
    <location>
        <begin position="352"/>
        <end position="362"/>
    </location>
</feature>
<evidence type="ECO:0000256" key="4">
    <source>
        <dbReference type="SAM" id="MobiDB-lite"/>
    </source>
</evidence>
<dbReference type="PANTHER" id="PTHR12214">
    <property type="entry name" value="GC-RICH SEQUENCE DNA-BINDING FACTOR"/>
    <property type="match status" value="1"/>
</dbReference>
<name>A0A9D4U642_ADICA</name>
<reference evidence="6" key="1">
    <citation type="submission" date="2021-01" db="EMBL/GenBank/DDBJ databases">
        <title>Adiantum capillus-veneris genome.</title>
        <authorList>
            <person name="Fang Y."/>
            <person name="Liao Q."/>
        </authorList>
    </citation>
    <scope>NUCLEOTIDE SEQUENCE</scope>
    <source>
        <strain evidence="6">H3</strain>
        <tissue evidence="6">Leaf</tissue>
    </source>
</reference>
<comment type="caution">
    <text evidence="6">The sequence shown here is derived from an EMBL/GenBank/DDBJ whole genome shotgun (WGS) entry which is preliminary data.</text>
</comment>
<feature type="region of interest" description="Disordered" evidence="4">
    <location>
        <begin position="1"/>
        <end position="125"/>
    </location>
</feature>
<comment type="similarity">
    <text evidence="2">Belongs to the GCF family.</text>
</comment>
<dbReference type="PANTHER" id="PTHR12214:SF0">
    <property type="entry name" value="LD29489P"/>
    <property type="match status" value="1"/>
</dbReference>
<protein>
    <recommendedName>
        <fullName evidence="5">GCF C-terminal domain-containing protein</fullName>
    </recommendedName>
</protein>
<evidence type="ECO:0000256" key="1">
    <source>
        <dbReference type="ARBA" id="ARBA00004123"/>
    </source>
</evidence>
<keyword evidence="7" id="KW-1185">Reference proteome</keyword>
<evidence type="ECO:0000259" key="5">
    <source>
        <dbReference type="Pfam" id="PF07842"/>
    </source>
</evidence>
<evidence type="ECO:0000313" key="7">
    <source>
        <dbReference type="Proteomes" id="UP000886520"/>
    </source>
</evidence>
<gene>
    <name evidence="6" type="ORF">GOP47_0022324</name>
</gene>
<dbReference type="GO" id="GO:0003677">
    <property type="term" value="F:DNA binding"/>
    <property type="evidence" value="ECO:0007669"/>
    <property type="project" value="InterPro"/>
</dbReference>
<dbReference type="Proteomes" id="UP000886520">
    <property type="component" value="Chromosome 22"/>
</dbReference>
<dbReference type="Pfam" id="PF07842">
    <property type="entry name" value="GCFC"/>
    <property type="match status" value="1"/>
</dbReference>
<accession>A0A9D4U642</accession>
<dbReference type="GO" id="GO:0000390">
    <property type="term" value="P:spliceosomal complex disassembly"/>
    <property type="evidence" value="ECO:0007669"/>
    <property type="project" value="InterPro"/>
</dbReference>
<evidence type="ECO:0000256" key="2">
    <source>
        <dbReference type="ARBA" id="ARBA00010801"/>
    </source>
</evidence>
<dbReference type="GO" id="GO:0071008">
    <property type="term" value="C:U2-type post-mRNA release spliceosomal complex"/>
    <property type="evidence" value="ECO:0007669"/>
    <property type="project" value="InterPro"/>
</dbReference>